<dbReference type="InterPro" id="IPR038726">
    <property type="entry name" value="PDDEXK_AddAB-type"/>
</dbReference>
<dbReference type="GO" id="GO:0004386">
    <property type="term" value="F:helicase activity"/>
    <property type="evidence" value="ECO:0007669"/>
    <property type="project" value="UniProtKB-KW"/>
</dbReference>
<keyword evidence="3" id="KW-0234">DNA repair</keyword>
<keyword evidence="6" id="KW-1185">Reference proteome</keyword>
<evidence type="ECO:0000313" key="6">
    <source>
        <dbReference type="Proteomes" id="UP000295087"/>
    </source>
</evidence>
<accession>A0A4R6PQM3</accession>
<keyword evidence="5" id="KW-0540">Nuclease</keyword>
<evidence type="ECO:0000256" key="1">
    <source>
        <dbReference type="ARBA" id="ARBA00022763"/>
    </source>
</evidence>
<keyword evidence="2" id="KW-0067">ATP-binding</keyword>
<dbReference type="GO" id="GO:0004527">
    <property type="term" value="F:exonuclease activity"/>
    <property type="evidence" value="ECO:0007669"/>
    <property type="project" value="UniProtKB-KW"/>
</dbReference>
<dbReference type="InterPro" id="IPR011604">
    <property type="entry name" value="PDDEXK-like_dom_sf"/>
</dbReference>
<dbReference type="InterPro" id="IPR011335">
    <property type="entry name" value="Restrct_endonuc-II-like"/>
</dbReference>
<feature type="domain" description="PD-(D/E)XK endonuclease-like" evidence="4">
    <location>
        <begin position="37"/>
        <end position="280"/>
    </location>
</feature>
<dbReference type="Proteomes" id="UP000295087">
    <property type="component" value="Unassembled WGS sequence"/>
</dbReference>
<keyword evidence="5" id="KW-0269">Exonuclease</keyword>
<evidence type="ECO:0000256" key="2">
    <source>
        <dbReference type="ARBA" id="ARBA00022806"/>
    </source>
</evidence>
<name>A0A4R6PQM3_NOCIG</name>
<evidence type="ECO:0000313" key="5">
    <source>
        <dbReference type="EMBL" id="TDP41081.1"/>
    </source>
</evidence>
<organism evidence="5 6">
    <name type="scientific">Nocardia ignorata</name>
    <dbReference type="NCBI Taxonomy" id="145285"/>
    <lineage>
        <taxon>Bacteria</taxon>
        <taxon>Bacillati</taxon>
        <taxon>Actinomycetota</taxon>
        <taxon>Actinomycetes</taxon>
        <taxon>Mycobacteriales</taxon>
        <taxon>Nocardiaceae</taxon>
        <taxon>Nocardia</taxon>
    </lineage>
</organism>
<dbReference type="GO" id="GO:0006281">
    <property type="term" value="P:DNA repair"/>
    <property type="evidence" value="ECO:0007669"/>
    <property type="project" value="UniProtKB-KW"/>
</dbReference>
<keyword evidence="1" id="KW-0227">DNA damage</keyword>
<dbReference type="AlphaFoldDB" id="A0A4R6PQM3"/>
<evidence type="ECO:0000256" key="3">
    <source>
        <dbReference type="ARBA" id="ARBA00023204"/>
    </source>
</evidence>
<dbReference type="SUPFAM" id="SSF52980">
    <property type="entry name" value="Restriction endonuclease-like"/>
    <property type="match status" value="1"/>
</dbReference>
<dbReference type="Pfam" id="PF12705">
    <property type="entry name" value="PDDEXK_1"/>
    <property type="match status" value="1"/>
</dbReference>
<dbReference type="EMBL" id="SNXK01000001">
    <property type="protein sequence ID" value="TDP41081.1"/>
    <property type="molecule type" value="Genomic_DNA"/>
</dbReference>
<dbReference type="Gene3D" id="3.90.320.10">
    <property type="match status" value="1"/>
</dbReference>
<reference evidence="5 6" key="1">
    <citation type="submission" date="2019-03" db="EMBL/GenBank/DDBJ databases">
        <title>Genomic Encyclopedia of Type Strains, Phase IV (KMG-IV): sequencing the most valuable type-strain genomes for metagenomic binning, comparative biology and taxonomic classification.</title>
        <authorList>
            <person name="Goeker M."/>
        </authorList>
    </citation>
    <scope>NUCLEOTIDE SEQUENCE [LARGE SCALE GENOMIC DNA]</scope>
    <source>
        <strain evidence="5 6">DSM 44496</strain>
    </source>
</reference>
<keyword evidence="5" id="KW-0378">Hydrolase</keyword>
<protein>
    <submittedName>
        <fullName evidence="5">Putative RecB family exonuclease</fullName>
    </submittedName>
</protein>
<evidence type="ECO:0000259" key="4">
    <source>
        <dbReference type="Pfam" id="PF12705"/>
    </source>
</evidence>
<keyword evidence="2" id="KW-0547">Nucleotide-binding</keyword>
<keyword evidence="2" id="KW-0347">Helicase</keyword>
<sequence>MNLSVCAVTVANMSVPLSASIADETSAEPVTRSRPALSPSRAADFKQCPLKYRLRAIDRVPEPPTRAAVRGTVVHAVLEDLFGLPAAERGPGRAAELVPGAWERVRADREGLDELVAAGGPEALFEEVRRLVAGYYELEDPTRFDPDGLEERVEVDLDGEIPLRGFVDRIDVAPNGLLRVVDYKTGRAPGPQHEARALFQLKFYALVILRTRGILPAQLRLIYLADKVLLTYTPDREELDRFARILTALWQAILDAGRTGDFPPQRNSMCRYCDFHALCPEFGGTPPPYPGWPTRDAATTDIDLGLPLVRTPEDV</sequence>
<comment type="caution">
    <text evidence="5">The sequence shown here is derived from an EMBL/GenBank/DDBJ whole genome shotgun (WGS) entry which is preliminary data.</text>
</comment>
<gene>
    <name evidence="5" type="ORF">DFR75_101179</name>
</gene>
<proteinExistence type="predicted"/>